<name>A0ACB7GLW1_MANES</name>
<proteinExistence type="predicted"/>
<evidence type="ECO:0000313" key="1">
    <source>
        <dbReference type="EMBL" id="KAG8641272.1"/>
    </source>
</evidence>
<evidence type="ECO:0000313" key="2">
    <source>
        <dbReference type="Proteomes" id="UP000091857"/>
    </source>
</evidence>
<keyword evidence="2" id="KW-1185">Reference proteome</keyword>
<gene>
    <name evidence="1" type="ORF">MANES_13G130000v8</name>
</gene>
<accession>A0ACB7GLW1</accession>
<organism evidence="1 2">
    <name type="scientific">Manihot esculenta</name>
    <name type="common">Cassava</name>
    <name type="synonym">Jatropha manihot</name>
    <dbReference type="NCBI Taxonomy" id="3983"/>
    <lineage>
        <taxon>Eukaryota</taxon>
        <taxon>Viridiplantae</taxon>
        <taxon>Streptophyta</taxon>
        <taxon>Embryophyta</taxon>
        <taxon>Tracheophyta</taxon>
        <taxon>Spermatophyta</taxon>
        <taxon>Magnoliopsida</taxon>
        <taxon>eudicotyledons</taxon>
        <taxon>Gunneridae</taxon>
        <taxon>Pentapetalae</taxon>
        <taxon>rosids</taxon>
        <taxon>fabids</taxon>
        <taxon>Malpighiales</taxon>
        <taxon>Euphorbiaceae</taxon>
        <taxon>Crotonoideae</taxon>
        <taxon>Manihoteae</taxon>
        <taxon>Manihot</taxon>
    </lineage>
</organism>
<dbReference type="Proteomes" id="UP000091857">
    <property type="component" value="Chromosome 13"/>
</dbReference>
<sequence>MSSHSKFSSLCHLINDSVRPFTEPEVISLTNDKEKDLLIALSGVLREIQLMKLELDCDSDKEAAPDPACDREYSDGSEMHHQELNCLIKILADLIALLTVESQFVQHLVGNILVVISELVAASGSEWDSFIHLLVACLKSAIANMLSLSLASSTSAAGDSSSYSSSFSLLKSRPENSNWSTAAAIIRVLRKTLKYLKQEDDDHLCEMYLDSVSSFLSDVPWDLMHEIQNGQSNDAKESDSQNSHFIDASFVRNDGEETRVVFLGNFIQFLCSLIEQSCAVESKGDSHHEHHPVHCMSISFVPKLLVWCLGEHGNFLKTSVSHYFRHKLLMLMLRLSYQTSLGCSILISWLQFLHGYFKELLWKPITKLDFGQDECLEGSPFLLCLSDGEHRINSYHLQRCTVLLFLKCCFSLISSTRKTSRQCGCATLNCSLTFDSISDLDSYGRRQGFLELYKWVQGHLPIDIFVDHEMNLEKCRCFALSFLQLYMHEDDVLFKVLLELLNIQPCLEQQSSKEKWTYEDVKQDTPFYVASIFNPVNLFHLFLAELHYDHQVLLDYLISKDTGITSAEYLLRCLRTVCNSWNLFITFSMHEKIVDHSSCKKGKMYLNDSNVQVEASSIPVKDISSSLEDKCKRDFGCNHKHYKTTSQLFKKAKNCLLSLKHSVESLHRKNLFPYNPEVLLKRRGPKIMPLPICGQLLSFLSIDDRLVKVMPYGTMTL</sequence>
<comment type="caution">
    <text evidence="1">The sequence shown here is derived from an EMBL/GenBank/DDBJ whole genome shotgun (WGS) entry which is preliminary data.</text>
</comment>
<protein>
    <submittedName>
        <fullName evidence="1">Uncharacterized protein</fullName>
    </submittedName>
</protein>
<reference evidence="2" key="1">
    <citation type="journal article" date="2016" name="Nat. Biotechnol.">
        <title>Sequencing wild and cultivated cassava and related species reveals extensive interspecific hybridization and genetic diversity.</title>
        <authorList>
            <person name="Bredeson J.V."/>
            <person name="Lyons J.B."/>
            <person name="Prochnik S.E."/>
            <person name="Wu G.A."/>
            <person name="Ha C.M."/>
            <person name="Edsinger-Gonzales E."/>
            <person name="Grimwood J."/>
            <person name="Schmutz J."/>
            <person name="Rabbi I.Y."/>
            <person name="Egesi C."/>
            <person name="Nauluvula P."/>
            <person name="Lebot V."/>
            <person name="Ndunguru J."/>
            <person name="Mkamilo G."/>
            <person name="Bart R.S."/>
            <person name="Setter T.L."/>
            <person name="Gleadow R.M."/>
            <person name="Kulakow P."/>
            <person name="Ferguson M.E."/>
            <person name="Rounsley S."/>
            <person name="Rokhsar D.S."/>
        </authorList>
    </citation>
    <scope>NUCLEOTIDE SEQUENCE [LARGE SCALE GENOMIC DNA]</scope>
    <source>
        <strain evidence="2">cv. AM560-2</strain>
    </source>
</reference>
<dbReference type="EMBL" id="CM004399">
    <property type="protein sequence ID" value="KAG8641272.1"/>
    <property type="molecule type" value="Genomic_DNA"/>
</dbReference>